<dbReference type="AlphaFoldDB" id="A0A9E7HPY7"/>
<dbReference type="EMBL" id="CP097510">
    <property type="protein sequence ID" value="URE34247.1"/>
    <property type="molecule type" value="Genomic_DNA"/>
</dbReference>
<gene>
    <name evidence="2" type="ORF">MUK42_18030</name>
</gene>
<feature type="signal peptide" evidence="1">
    <location>
        <begin position="1"/>
        <end position="37"/>
    </location>
</feature>
<accession>A0A9E7HPY7</accession>
<organism evidence="2 3">
    <name type="scientific">Musa troglodytarum</name>
    <name type="common">fe'i banana</name>
    <dbReference type="NCBI Taxonomy" id="320322"/>
    <lineage>
        <taxon>Eukaryota</taxon>
        <taxon>Viridiplantae</taxon>
        <taxon>Streptophyta</taxon>
        <taxon>Embryophyta</taxon>
        <taxon>Tracheophyta</taxon>
        <taxon>Spermatophyta</taxon>
        <taxon>Magnoliopsida</taxon>
        <taxon>Liliopsida</taxon>
        <taxon>Zingiberales</taxon>
        <taxon>Musaceae</taxon>
        <taxon>Musa</taxon>
    </lineage>
</organism>
<keyword evidence="3" id="KW-1185">Reference proteome</keyword>
<dbReference type="OrthoDB" id="266020at2759"/>
<sequence>MILVSHGVKMWWCSSSNSRFFLCVMTILNLIHQGQLADSGKREFICTPVICGDQSHLVVISCYNDVRDSSGKKWSDFASSICFIDYTCAFQSLPP</sequence>
<evidence type="ECO:0000313" key="3">
    <source>
        <dbReference type="Proteomes" id="UP001055439"/>
    </source>
</evidence>
<feature type="chain" id="PRO_5038629624" evidence="1">
    <location>
        <begin position="38"/>
        <end position="95"/>
    </location>
</feature>
<keyword evidence="1" id="KW-0732">Signal</keyword>
<name>A0A9E7HPY7_9LILI</name>
<dbReference type="Proteomes" id="UP001055439">
    <property type="component" value="Chromosome 8"/>
</dbReference>
<proteinExistence type="predicted"/>
<reference evidence="2" key="1">
    <citation type="submission" date="2022-05" db="EMBL/GenBank/DDBJ databases">
        <title>The Musa troglodytarum L. genome provides insights into the mechanism of non-climacteric behaviour and enrichment of carotenoids.</title>
        <authorList>
            <person name="Wang J."/>
        </authorList>
    </citation>
    <scope>NUCLEOTIDE SEQUENCE</scope>
    <source>
        <tissue evidence="2">Leaf</tissue>
    </source>
</reference>
<evidence type="ECO:0000256" key="1">
    <source>
        <dbReference type="SAM" id="SignalP"/>
    </source>
</evidence>
<protein>
    <submittedName>
        <fullName evidence="2">Uncharacterized protein</fullName>
    </submittedName>
</protein>
<evidence type="ECO:0000313" key="2">
    <source>
        <dbReference type="EMBL" id="URE34247.1"/>
    </source>
</evidence>